<reference evidence="10" key="1">
    <citation type="submission" date="2016-06" db="EMBL/GenBank/DDBJ databases">
        <title>Complete Genome Sequence of Pandoraea faecigallinarum DSM-23572.</title>
        <authorList>
            <person name="Yong D."/>
            <person name="Ee R."/>
            <person name="Lim Y.-L."/>
            <person name="Yin W.-F."/>
            <person name="Chan K.-G."/>
        </authorList>
    </citation>
    <scope>NUCLEOTIDE SEQUENCE</scope>
    <source>
        <strain evidence="10">DSM 23572</strain>
        <plasmid evidence="10">pPF72-1</plasmid>
    </source>
</reference>
<dbReference type="SUPFAM" id="SSF101498">
    <property type="entry name" value="Anti-sigma factor FlgM"/>
    <property type="match status" value="1"/>
</dbReference>
<keyword evidence="10" id="KW-0969">Cilium</keyword>
<dbReference type="GO" id="GO:0044781">
    <property type="term" value="P:bacterial-type flagellum organization"/>
    <property type="evidence" value="ECO:0007669"/>
    <property type="project" value="UniProtKB-KW"/>
</dbReference>
<dbReference type="GO" id="GO:0045892">
    <property type="term" value="P:negative regulation of DNA-templated transcription"/>
    <property type="evidence" value="ECO:0007669"/>
    <property type="project" value="InterPro"/>
</dbReference>
<keyword evidence="10" id="KW-0614">Plasmid</keyword>
<keyword evidence="11" id="KW-1185">Reference proteome</keyword>
<evidence type="ECO:0000259" key="9">
    <source>
        <dbReference type="Pfam" id="PF04316"/>
    </source>
</evidence>
<accession>A0A0H3X3R9</accession>
<name>A0A0H3X3R9_9BURK</name>
<keyword evidence="6" id="KW-0804">Transcription</keyword>
<evidence type="ECO:0000313" key="10">
    <source>
        <dbReference type="EMBL" id="AKM33406.2"/>
    </source>
</evidence>
<gene>
    <name evidence="10" type="ORF">AB870_24830</name>
</gene>
<keyword evidence="10" id="KW-0966">Cell projection</keyword>
<feature type="domain" description="Anti-sigma-28 factor FlgM C-terminal" evidence="9">
    <location>
        <begin position="16"/>
        <end position="62"/>
    </location>
</feature>
<protein>
    <recommendedName>
        <fullName evidence="2">Negative regulator of flagellin synthesis</fullName>
    </recommendedName>
    <alternativeName>
        <fullName evidence="8">Anti-sigma-28 factor</fullName>
    </alternativeName>
</protein>
<organism evidence="10 11">
    <name type="scientific">Pandoraea faecigallinarum</name>
    <dbReference type="NCBI Taxonomy" id="656179"/>
    <lineage>
        <taxon>Bacteria</taxon>
        <taxon>Pseudomonadati</taxon>
        <taxon>Pseudomonadota</taxon>
        <taxon>Betaproteobacteria</taxon>
        <taxon>Burkholderiales</taxon>
        <taxon>Burkholderiaceae</taxon>
        <taxon>Pandoraea</taxon>
    </lineage>
</organism>
<evidence type="ECO:0000256" key="8">
    <source>
        <dbReference type="ARBA" id="ARBA00030117"/>
    </source>
</evidence>
<evidence type="ECO:0000256" key="2">
    <source>
        <dbReference type="ARBA" id="ARBA00017823"/>
    </source>
</evidence>
<evidence type="ECO:0000256" key="6">
    <source>
        <dbReference type="ARBA" id="ARBA00023163"/>
    </source>
</evidence>
<dbReference type="InterPro" id="IPR007412">
    <property type="entry name" value="FlgM"/>
</dbReference>
<dbReference type="Proteomes" id="UP000035651">
    <property type="component" value="Plasmid pPF72-1"/>
</dbReference>
<dbReference type="Pfam" id="PF04316">
    <property type="entry name" value="FlgM"/>
    <property type="match status" value="1"/>
</dbReference>
<geneLocation type="plasmid" evidence="10 11">
    <name>pPF72-1</name>
</geneLocation>
<evidence type="ECO:0000313" key="11">
    <source>
        <dbReference type="Proteomes" id="UP000035651"/>
    </source>
</evidence>
<evidence type="ECO:0000256" key="7">
    <source>
        <dbReference type="ARBA" id="ARBA00024739"/>
    </source>
</evidence>
<dbReference type="InterPro" id="IPR035890">
    <property type="entry name" value="Anti-sigma-28_factor_FlgM_sf"/>
</dbReference>
<dbReference type="AlphaFoldDB" id="A0A0H3X3R9"/>
<comment type="similarity">
    <text evidence="1">Belongs to the FlgM family.</text>
</comment>
<keyword evidence="3" id="KW-0678">Repressor</keyword>
<keyword evidence="4" id="KW-1005">Bacterial flagellum biogenesis</keyword>
<evidence type="ECO:0000256" key="1">
    <source>
        <dbReference type="ARBA" id="ARBA00005322"/>
    </source>
</evidence>
<proteinExistence type="inferred from homology"/>
<dbReference type="InterPro" id="IPR031316">
    <property type="entry name" value="FlgM_C"/>
</dbReference>
<dbReference type="NCBIfam" id="TIGR03824">
    <property type="entry name" value="FlgM_jcvi"/>
    <property type="match status" value="1"/>
</dbReference>
<keyword evidence="10" id="KW-0282">Flagellum</keyword>
<dbReference type="RefSeq" id="WP_053059776.1">
    <property type="nucleotide sequence ID" value="NZ_CP011808.2"/>
</dbReference>
<comment type="function">
    <text evidence="7">Responsible for the coupling of flagellin expression to flagellar assembly by preventing expression of the flagellin genes when a component of the middle class of proteins is defective. It negatively regulates flagellar genes by inhibiting the activity of FliA by directly binding to FliA.</text>
</comment>
<evidence type="ECO:0000256" key="5">
    <source>
        <dbReference type="ARBA" id="ARBA00023015"/>
    </source>
</evidence>
<keyword evidence="5" id="KW-0805">Transcription regulation</keyword>
<dbReference type="OrthoDB" id="9181369at2"/>
<dbReference type="EMBL" id="CP011808">
    <property type="protein sequence ID" value="AKM33406.2"/>
    <property type="molecule type" value="Genomic_DNA"/>
</dbReference>
<dbReference type="KEGG" id="pfg:AB870_24830"/>
<evidence type="ECO:0000256" key="4">
    <source>
        <dbReference type="ARBA" id="ARBA00022795"/>
    </source>
</evidence>
<evidence type="ECO:0000256" key="3">
    <source>
        <dbReference type="ARBA" id="ARBA00022491"/>
    </source>
</evidence>
<sequence length="74" mass="7574">MKTTHSPHPKIAASASTSRALHEALAETSAADINLAKVTSIKAAIANGRLCIDIAKIADGLLASAHDQLSTPSK</sequence>